<dbReference type="InterPro" id="IPR035097">
    <property type="entry name" value="M29_N-terminal"/>
</dbReference>
<organism evidence="10 11">
    <name type="scientific">Isachenkonia alkalipeptolytica</name>
    <dbReference type="NCBI Taxonomy" id="2565777"/>
    <lineage>
        <taxon>Bacteria</taxon>
        <taxon>Bacillati</taxon>
        <taxon>Bacillota</taxon>
        <taxon>Clostridia</taxon>
        <taxon>Eubacteriales</taxon>
        <taxon>Clostridiaceae</taxon>
        <taxon>Isachenkonia</taxon>
    </lineage>
</organism>
<dbReference type="Pfam" id="PF02073">
    <property type="entry name" value="Peptidase_M29"/>
    <property type="match status" value="1"/>
</dbReference>
<dbReference type="InterPro" id="IPR000787">
    <property type="entry name" value="Peptidase_M29"/>
</dbReference>
<evidence type="ECO:0000256" key="7">
    <source>
        <dbReference type="ARBA" id="ARBA00022723"/>
    </source>
</evidence>
<keyword evidence="6" id="KW-0645">Protease</keyword>
<comment type="cofactor">
    <cofactor evidence="2">
        <name>Mg(2+)</name>
        <dbReference type="ChEBI" id="CHEBI:18420"/>
    </cofactor>
</comment>
<dbReference type="GO" id="GO:0008237">
    <property type="term" value="F:metallopeptidase activity"/>
    <property type="evidence" value="ECO:0007669"/>
    <property type="project" value="UniProtKB-KW"/>
</dbReference>
<comment type="cofactor">
    <cofactor evidence="3">
        <name>Zn(2+)</name>
        <dbReference type="ChEBI" id="CHEBI:29105"/>
    </cofactor>
</comment>
<evidence type="ECO:0000256" key="6">
    <source>
        <dbReference type="ARBA" id="ARBA00022670"/>
    </source>
</evidence>
<evidence type="ECO:0000313" key="11">
    <source>
        <dbReference type="Proteomes" id="UP000449710"/>
    </source>
</evidence>
<keyword evidence="11" id="KW-1185">Reference proteome</keyword>
<keyword evidence="8" id="KW-0378">Hydrolase</keyword>
<name>A0AA44BE99_9CLOT</name>
<dbReference type="Proteomes" id="UP000449710">
    <property type="component" value="Unassembled WGS sequence"/>
</dbReference>
<gene>
    <name evidence="10" type="ORF">ISALK_09365</name>
</gene>
<dbReference type="RefSeq" id="WP_160721585.1">
    <property type="nucleotide sequence ID" value="NZ_SUMG01000010.1"/>
</dbReference>
<reference evidence="10 11" key="1">
    <citation type="submission" date="2019-04" db="EMBL/GenBank/DDBJ databases">
        <title>Isachenkonia alkalipeptolytica gen. nov. sp. nov. a new anaerobic, alkiliphilic organothrophic bacterium capable to reduce synthesized ferrihydrite isolated from a soda lake.</title>
        <authorList>
            <person name="Toshchakov S.V."/>
            <person name="Zavarzina D.G."/>
            <person name="Zhilina T.N."/>
            <person name="Kostrikina N.A."/>
            <person name="Kublanov I.V."/>
        </authorList>
    </citation>
    <scope>NUCLEOTIDE SEQUENCE [LARGE SCALE GENOMIC DNA]</scope>
    <source>
        <strain evidence="10 11">Z-1701</strain>
    </source>
</reference>
<comment type="cofactor">
    <cofactor evidence="1">
        <name>Co(2+)</name>
        <dbReference type="ChEBI" id="CHEBI:48828"/>
    </cofactor>
</comment>
<evidence type="ECO:0000256" key="1">
    <source>
        <dbReference type="ARBA" id="ARBA00001941"/>
    </source>
</evidence>
<accession>A0AA44BE99</accession>
<evidence type="ECO:0000256" key="9">
    <source>
        <dbReference type="ARBA" id="ARBA00023049"/>
    </source>
</evidence>
<sequence>MKNNLEKYAELLVRTGINIQEDQILVINSPIECADFARLASVKAYESGARDVVIRWIDEKSTKIRFDMAKDEVFDEFPEWVKVMLEGYAKKGAAFLSIAASDPELMKDVDPKRMSRQQKVMSQGLEYYRTRMMTNQNVWCVASIPTAAWAKKVFPEVSEEVALDKLWEAIYKAVRVDQPDPVAAWEEHQQNLNQRLDFLNNHHFKALRYENAAGTDVTLELPEDHRWVGGGDQGPHGKVFFANMPTEEVFTLPKADGVDGTVVSSMPLNYNGNLIEDFRFTFAKGKVVDFDARKGKEVLRELLDTDEGAKHLGEIALVPYDSPISNQQILFYNTLFDENASCHFALGKAYPSCIKGGDDLSKEDLKAKGANDSLTHVDFMIGTEDLKIFGITEKGEEVPVFDQGNFVSFS</sequence>
<dbReference type="GO" id="GO:0004177">
    <property type="term" value="F:aminopeptidase activity"/>
    <property type="evidence" value="ECO:0007669"/>
    <property type="project" value="UniProtKB-KW"/>
</dbReference>
<evidence type="ECO:0000256" key="3">
    <source>
        <dbReference type="ARBA" id="ARBA00001947"/>
    </source>
</evidence>
<dbReference type="PANTHER" id="PTHR34448">
    <property type="entry name" value="AMINOPEPTIDASE"/>
    <property type="match status" value="1"/>
</dbReference>
<keyword evidence="7" id="KW-0479">Metal-binding</keyword>
<dbReference type="Gene3D" id="3.40.1830.10">
    <property type="entry name" value="Thermophilic metalloprotease (M29)"/>
    <property type="match status" value="1"/>
</dbReference>
<keyword evidence="5 10" id="KW-0031">Aminopeptidase</keyword>
<evidence type="ECO:0000256" key="2">
    <source>
        <dbReference type="ARBA" id="ARBA00001946"/>
    </source>
</evidence>
<evidence type="ECO:0000256" key="5">
    <source>
        <dbReference type="ARBA" id="ARBA00022438"/>
    </source>
</evidence>
<proteinExistence type="inferred from homology"/>
<dbReference type="InterPro" id="IPR052170">
    <property type="entry name" value="M29_Exopeptidase"/>
</dbReference>
<dbReference type="PANTHER" id="PTHR34448:SF3">
    <property type="entry name" value="AMINOPEPTIDASE AMPS"/>
    <property type="match status" value="1"/>
</dbReference>
<dbReference type="GO" id="GO:0046872">
    <property type="term" value="F:metal ion binding"/>
    <property type="evidence" value="ECO:0007669"/>
    <property type="project" value="UniProtKB-KW"/>
</dbReference>
<protein>
    <submittedName>
        <fullName evidence="10">Aminopeptidase</fullName>
    </submittedName>
</protein>
<dbReference type="GO" id="GO:0006508">
    <property type="term" value="P:proteolysis"/>
    <property type="evidence" value="ECO:0007669"/>
    <property type="project" value="UniProtKB-KW"/>
</dbReference>
<dbReference type="AlphaFoldDB" id="A0AA44BE99"/>
<evidence type="ECO:0000313" key="10">
    <source>
        <dbReference type="EMBL" id="NBG88708.1"/>
    </source>
</evidence>
<comment type="caution">
    <text evidence="10">The sequence shown here is derived from an EMBL/GenBank/DDBJ whole genome shotgun (WGS) entry which is preliminary data.</text>
</comment>
<dbReference type="SUPFAM" id="SSF144052">
    <property type="entry name" value="Thermophilic metalloprotease-like"/>
    <property type="match status" value="1"/>
</dbReference>
<keyword evidence="9" id="KW-0482">Metalloprotease</keyword>
<evidence type="ECO:0000256" key="8">
    <source>
        <dbReference type="ARBA" id="ARBA00022801"/>
    </source>
</evidence>
<evidence type="ECO:0000256" key="4">
    <source>
        <dbReference type="ARBA" id="ARBA00008236"/>
    </source>
</evidence>
<comment type="similarity">
    <text evidence="4">Belongs to the peptidase M29 family.</text>
</comment>
<dbReference type="EMBL" id="SUMG01000010">
    <property type="protein sequence ID" value="NBG88708.1"/>
    <property type="molecule type" value="Genomic_DNA"/>
</dbReference>
<dbReference type="PRINTS" id="PR00919">
    <property type="entry name" value="THERMOPTASE"/>
</dbReference>